<proteinExistence type="predicted"/>
<sequence length="536" mass="62544">MSVLIYLLKVNLILIAFYAFYWVFLRKNTFFQTNRLYLLLSVGVSFLMPFIKIRHNYTFSQPLPVTLNEVPAETIKAAVYQPVLVENYNFVFNWMDILTAIYLAGVAVFSLRFIIALVKIYLLLRDSEPINMSETRSGREYWLLRTNKAFSSYSFFNFLILNKDDIFYNRNIITDHEEVHISQGHSWDIFFIELVHIFCWFNPLLLSYKTALTRLHEFIADSIVEGEEKVPYAEFLFAYNFRMNASTLGNDFFKDSLLKERIQMMMKNRTPLWMISKYIFVLPLMVCLSYFVVAQDVRRVKPVDLLPAEFKGGIRAFETYFAKNFKYPEGKRVEGDIYASFVVNKDGELSELSIDKGLRPDYNGRVANVLASMPYWTPAERRKKPVESRVFLRLTIGKSYGIVANQSNIDPAFRGVIVVDNQIISRAKKLYWEEYTSILKNNKNLDEKESTYLKLIGENQTLIDLFGQQAEFGVDFWMSKKQILIMHNGEELNYIKGSVYSIRVEDSKVEVLSPEEAFKKYGENARDGAIIITDKY</sequence>
<gene>
    <name evidence="2" type="ORF">EWM59_11990</name>
</gene>
<organism evidence="2 3">
    <name type="scientific">Emticicia agri</name>
    <dbReference type="NCBI Taxonomy" id="2492393"/>
    <lineage>
        <taxon>Bacteria</taxon>
        <taxon>Pseudomonadati</taxon>
        <taxon>Bacteroidota</taxon>
        <taxon>Cytophagia</taxon>
        <taxon>Cytophagales</taxon>
        <taxon>Leadbetterellaceae</taxon>
        <taxon>Emticicia</taxon>
    </lineage>
</organism>
<dbReference type="OrthoDB" id="1522859at2"/>
<dbReference type="Proteomes" id="UP000293162">
    <property type="component" value="Unassembled WGS sequence"/>
</dbReference>
<keyword evidence="3" id="KW-1185">Reference proteome</keyword>
<dbReference type="InterPro" id="IPR052173">
    <property type="entry name" value="Beta-lactam_resp_regulator"/>
</dbReference>
<dbReference type="AlphaFoldDB" id="A0A4Q5LZQ9"/>
<accession>A0A4Q5LZQ9</accession>
<keyword evidence="1" id="KW-1133">Transmembrane helix</keyword>
<feature type="transmembrane region" description="Helical" evidence="1">
    <location>
        <begin position="6"/>
        <end position="24"/>
    </location>
</feature>
<protein>
    <submittedName>
        <fullName evidence="2">M56 family metallopeptidase</fullName>
    </submittedName>
</protein>
<feature type="transmembrane region" description="Helical" evidence="1">
    <location>
        <begin position="271"/>
        <end position="293"/>
    </location>
</feature>
<dbReference type="EMBL" id="SEWF01000015">
    <property type="protein sequence ID" value="RYU95384.1"/>
    <property type="molecule type" value="Genomic_DNA"/>
</dbReference>
<keyword evidence="1" id="KW-0472">Membrane</keyword>
<keyword evidence="1" id="KW-0812">Transmembrane</keyword>
<reference evidence="2 3" key="1">
    <citation type="submission" date="2019-02" db="EMBL/GenBank/DDBJ databases">
        <title>Bacterial novel species Emticicia sp. 17J42-9 isolated from soil.</title>
        <authorList>
            <person name="Jung H.-Y."/>
        </authorList>
    </citation>
    <scope>NUCLEOTIDE SEQUENCE [LARGE SCALE GENOMIC DNA]</scope>
    <source>
        <strain evidence="2 3">17J42-9</strain>
    </source>
</reference>
<comment type="caution">
    <text evidence="2">The sequence shown here is derived from an EMBL/GenBank/DDBJ whole genome shotgun (WGS) entry which is preliminary data.</text>
</comment>
<evidence type="ECO:0000313" key="2">
    <source>
        <dbReference type="EMBL" id="RYU95384.1"/>
    </source>
</evidence>
<dbReference type="SUPFAM" id="SSF74653">
    <property type="entry name" value="TolA/TonB C-terminal domain"/>
    <property type="match status" value="1"/>
</dbReference>
<feature type="transmembrane region" description="Helical" evidence="1">
    <location>
        <begin position="36"/>
        <end position="53"/>
    </location>
</feature>
<dbReference type="PANTHER" id="PTHR34978:SF3">
    <property type="entry name" value="SLR0241 PROTEIN"/>
    <property type="match status" value="1"/>
</dbReference>
<dbReference type="Gene3D" id="3.30.1150.10">
    <property type="match status" value="1"/>
</dbReference>
<name>A0A4Q5LZQ9_9BACT</name>
<dbReference type="PANTHER" id="PTHR34978">
    <property type="entry name" value="POSSIBLE SENSOR-TRANSDUCER PROTEIN BLAR"/>
    <property type="match status" value="1"/>
</dbReference>
<evidence type="ECO:0000256" key="1">
    <source>
        <dbReference type="SAM" id="Phobius"/>
    </source>
</evidence>
<evidence type="ECO:0000313" key="3">
    <source>
        <dbReference type="Proteomes" id="UP000293162"/>
    </source>
</evidence>
<dbReference type="CDD" id="cd07341">
    <property type="entry name" value="M56_BlaR1_MecR1_like"/>
    <property type="match status" value="1"/>
</dbReference>
<feature type="transmembrane region" description="Helical" evidence="1">
    <location>
        <begin position="100"/>
        <end position="124"/>
    </location>
</feature>
<dbReference type="RefSeq" id="WP_130021217.1">
    <property type="nucleotide sequence ID" value="NZ_SEWF01000015.1"/>
</dbReference>